<reference evidence="10 11" key="1">
    <citation type="submission" date="2020-03" db="EMBL/GenBank/DDBJ databases">
        <title>Genomic analysis of Bacteroides faecium CBA7301.</title>
        <authorList>
            <person name="Kim J."/>
            <person name="Roh S.W."/>
        </authorList>
    </citation>
    <scope>NUCLEOTIDE SEQUENCE [LARGE SCALE GENOMIC DNA]</scope>
    <source>
        <strain evidence="10 11">CBA7301</strain>
    </source>
</reference>
<dbReference type="InterPro" id="IPR008969">
    <property type="entry name" value="CarboxyPept-like_regulatory"/>
</dbReference>
<comment type="subcellular location">
    <subcellularLocation>
        <location evidence="1 7">Cell outer membrane</location>
        <topology evidence="1 7">Multi-pass membrane protein</topology>
    </subcellularLocation>
</comment>
<dbReference type="KEGG" id="bfc:BacF7301_01180"/>
<dbReference type="InterPro" id="IPR023996">
    <property type="entry name" value="TonB-dep_OMP_SusC/RagA"/>
</dbReference>
<evidence type="ECO:0000256" key="8">
    <source>
        <dbReference type="SAM" id="SignalP"/>
    </source>
</evidence>
<accession>A0A6H0KHW9</accession>
<protein>
    <submittedName>
        <fullName evidence="10">SusC/RagA family TonB-linked outer membrane protein</fullName>
    </submittedName>
</protein>
<evidence type="ECO:0000256" key="4">
    <source>
        <dbReference type="ARBA" id="ARBA00022692"/>
    </source>
</evidence>
<dbReference type="InterPro" id="IPR039426">
    <property type="entry name" value="TonB-dep_rcpt-like"/>
</dbReference>
<keyword evidence="5 7" id="KW-0472">Membrane</keyword>
<feature type="domain" description="TonB-dependent receptor plug" evidence="9">
    <location>
        <begin position="208"/>
        <end position="332"/>
    </location>
</feature>
<dbReference type="NCBIfam" id="TIGR04057">
    <property type="entry name" value="SusC_RagA_signa"/>
    <property type="match status" value="1"/>
</dbReference>
<proteinExistence type="inferred from homology"/>
<feature type="signal peptide" evidence="8">
    <location>
        <begin position="1"/>
        <end position="26"/>
    </location>
</feature>
<dbReference type="Gene3D" id="2.170.130.10">
    <property type="entry name" value="TonB-dependent receptor, plug domain"/>
    <property type="match status" value="1"/>
</dbReference>
<evidence type="ECO:0000256" key="6">
    <source>
        <dbReference type="ARBA" id="ARBA00023237"/>
    </source>
</evidence>
<dbReference type="Pfam" id="PF07715">
    <property type="entry name" value="Plug"/>
    <property type="match status" value="1"/>
</dbReference>
<gene>
    <name evidence="10" type="ORF">BacF7301_01180</name>
</gene>
<comment type="similarity">
    <text evidence="7">Belongs to the TonB-dependent receptor family.</text>
</comment>
<dbReference type="PROSITE" id="PS52016">
    <property type="entry name" value="TONB_DEPENDENT_REC_3"/>
    <property type="match status" value="1"/>
</dbReference>
<organism evidence="10 11">
    <name type="scientific">Bacteroides faecium</name>
    <dbReference type="NCBI Taxonomy" id="2715212"/>
    <lineage>
        <taxon>Bacteria</taxon>
        <taxon>Pseudomonadati</taxon>
        <taxon>Bacteroidota</taxon>
        <taxon>Bacteroidia</taxon>
        <taxon>Bacteroidales</taxon>
        <taxon>Bacteroidaceae</taxon>
        <taxon>Bacteroides</taxon>
    </lineage>
</organism>
<dbReference type="NCBIfam" id="TIGR04056">
    <property type="entry name" value="OMP_RagA_SusC"/>
    <property type="match status" value="1"/>
</dbReference>
<evidence type="ECO:0000313" key="10">
    <source>
        <dbReference type="EMBL" id="QIU92849.1"/>
    </source>
</evidence>
<dbReference type="SUPFAM" id="SSF56935">
    <property type="entry name" value="Porins"/>
    <property type="match status" value="1"/>
</dbReference>
<evidence type="ECO:0000256" key="3">
    <source>
        <dbReference type="ARBA" id="ARBA00022452"/>
    </source>
</evidence>
<evidence type="ECO:0000256" key="1">
    <source>
        <dbReference type="ARBA" id="ARBA00004571"/>
    </source>
</evidence>
<dbReference type="Proteomes" id="UP000501780">
    <property type="component" value="Chromosome"/>
</dbReference>
<sequence>MSNKISYGLKYLIITLLLFCNAPWTAAQQPARKVTLNLENVSFENCLKAIERQTHYTFLYRKDLINLSKPVSFSCKDEALTAVLDSLLPSQNIAYRIQDLTIVLTPKQVRSKKTPTLIQGNIVDENKEPVIGASIKIKGTTQGTITDIDGNFSFEASLDDKVIISYVGLETIERKIGTKVMNIVMKDDAVSLGDVVVTGYQKINRKMFTGSASKVNADETVLKGNPDVTNSLQGKVAGVQITNVSSTFGASPVLTIRGNSSINGTNKPLWVVDGVILEDLMSVSAEELTSGNLSTLLSSGVAGLNPEDIESFEILKDVSATSLYGAQAMNGVIVITTKQGKKDRLTINYTGSIALKEKPDYRNFNIMNSDDEMSIYKELERKGWIDITTVARSENFGAMGKMFDEITRKNINWGPNGSLNEDFLSAYANSNTDWFNTLFHNSLVNQHSLSISGGGDKTTFYASLSYYTDNGMAVSSDKVNRYTASLRGTFAVSPKLNIGLKLSANIRDQRVPGTKDRNFDTSTGEFTRDFDINPFNYALNTSRSMRAYDSNGNLEFFRRSFADFNILHELRHNFVDLTVKDISTQMDLEYKPLKVLTLKGSFQYRSANTLREHKIHEFSNQAEAYRADYSQAIIDNNRFLFQNPSLPTANPYSILPEGGFYNTNEADLRHTYFRATADYSPKLGLDHVVNFFAGFEVNKVDRKMRLNEGWGYLWDKGGVVVTHPDLTYYLKEQGEVYYDYAEGRDRRISSFINSAYSFKGKYIVNAGFRYDGSNQLGSSREARYLPSWNVSAAWNMHDEAFMKGISEVVNTLKPKISYGYNGIMGPSTSAELAIYAKQTLRPSDNEVYNVIEGLKNKDLTWEKMYELNLGFEAGLFNNRIMMDFAHYRRKSIDLIDYVNTAGIGGQSIKLGNIGNMKSYGFEFAINSVNISTKDFDWKTSLNINFHKSKITKLNNFSRMSTAIANTGTAMLGYPQRGLFSVRFAGLDGEGIPTFYGANNEIVYDMNLQSRNDVDKILKYEGPLEPKGYGGLTNTFRYKDWTLSFGFVYKYGNVIRLDDEFYPFYDDFSSFPKELKNRWIMPGDENRTSVPAILDKRTYDRIEGKYTYQMYNKSTERVAKGDFIRLKDLSIGYRFPKEWLTGTCIHNVNLSFQATNLWLLYSDSKLNGIDPEFYLSGGVSSPVSRMYTFTVNLTF</sequence>
<keyword evidence="4 7" id="KW-0812">Transmembrane</keyword>
<keyword evidence="8" id="KW-0732">Signal</keyword>
<dbReference type="Gene3D" id="2.40.170.20">
    <property type="entry name" value="TonB-dependent receptor, beta-barrel domain"/>
    <property type="match status" value="1"/>
</dbReference>
<keyword evidence="3 7" id="KW-1134">Transmembrane beta strand</keyword>
<evidence type="ECO:0000256" key="2">
    <source>
        <dbReference type="ARBA" id="ARBA00022448"/>
    </source>
</evidence>
<dbReference type="InterPro" id="IPR023997">
    <property type="entry name" value="TonB-dep_OMP_SusC/RagA_CS"/>
</dbReference>
<keyword evidence="2 7" id="KW-0813">Transport</keyword>
<dbReference type="RefSeq" id="WP_167959603.1">
    <property type="nucleotide sequence ID" value="NZ_CP050831.1"/>
</dbReference>
<dbReference type="AlphaFoldDB" id="A0A6H0KHW9"/>
<dbReference type="GO" id="GO:0009279">
    <property type="term" value="C:cell outer membrane"/>
    <property type="evidence" value="ECO:0007669"/>
    <property type="project" value="UniProtKB-SubCell"/>
</dbReference>
<dbReference type="EMBL" id="CP050831">
    <property type="protein sequence ID" value="QIU92849.1"/>
    <property type="molecule type" value="Genomic_DNA"/>
</dbReference>
<dbReference type="SUPFAM" id="SSF49464">
    <property type="entry name" value="Carboxypeptidase regulatory domain-like"/>
    <property type="match status" value="1"/>
</dbReference>
<evidence type="ECO:0000256" key="5">
    <source>
        <dbReference type="ARBA" id="ARBA00023136"/>
    </source>
</evidence>
<dbReference type="InterPro" id="IPR012910">
    <property type="entry name" value="Plug_dom"/>
</dbReference>
<keyword evidence="6 7" id="KW-0998">Cell outer membrane</keyword>
<dbReference type="InterPro" id="IPR037066">
    <property type="entry name" value="Plug_dom_sf"/>
</dbReference>
<dbReference type="InterPro" id="IPR036942">
    <property type="entry name" value="Beta-barrel_TonB_sf"/>
</dbReference>
<evidence type="ECO:0000313" key="11">
    <source>
        <dbReference type="Proteomes" id="UP000501780"/>
    </source>
</evidence>
<feature type="chain" id="PRO_5026096329" evidence="8">
    <location>
        <begin position="27"/>
        <end position="1194"/>
    </location>
</feature>
<keyword evidence="11" id="KW-1185">Reference proteome</keyword>
<evidence type="ECO:0000259" key="9">
    <source>
        <dbReference type="Pfam" id="PF07715"/>
    </source>
</evidence>
<dbReference type="Pfam" id="PF13715">
    <property type="entry name" value="CarbopepD_reg_2"/>
    <property type="match status" value="1"/>
</dbReference>
<evidence type="ECO:0000256" key="7">
    <source>
        <dbReference type="PROSITE-ProRule" id="PRU01360"/>
    </source>
</evidence>
<name>A0A6H0KHW9_9BACE</name>